<evidence type="ECO:0000256" key="1">
    <source>
        <dbReference type="ARBA" id="ARBA00004651"/>
    </source>
</evidence>
<organism evidence="7 8">
    <name type="scientific">Agrobacterium bohemicum</name>
    <dbReference type="NCBI Taxonomy" id="2052828"/>
    <lineage>
        <taxon>Bacteria</taxon>
        <taxon>Pseudomonadati</taxon>
        <taxon>Pseudomonadota</taxon>
        <taxon>Alphaproteobacteria</taxon>
        <taxon>Hyphomicrobiales</taxon>
        <taxon>Rhizobiaceae</taxon>
        <taxon>Rhizobium/Agrobacterium group</taxon>
        <taxon>Agrobacterium</taxon>
    </lineage>
</organism>
<feature type="transmembrane region" description="Helical" evidence="6">
    <location>
        <begin position="184"/>
        <end position="205"/>
    </location>
</feature>
<dbReference type="GO" id="GO:0015171">
    <property type="term" value="F:amino acid transmembrane transporter activity"/>
    <property type="evidence" value="ECO:0007669"/>
    <property type="project" value="TreeGrafter"/>
</dbReference>
<dbReference type="PANTHER" id="PTHR30086">
    <property type="entry name" value="ARGININE EXPORTER PROTEIN ARGO"/>
    <property type="match status" value="1"/>
</dbReference>
<comment type="subcellular location">
    <subcellularLocation>
        <location evidence="1">Cell membrane</location>
        <topology evidence="1">Multi-pass membrane protein</topology>
    </subcellularLocation>
</comment>
<keyword evidence="4 6" id="KW-1133">Transmembrane helix</keyword>
<keyword evidence="5 6" id="KW-0472">Membrane</keyword>
<protein>
    <submittedName>
        <fullName evidence="7">Threonine transporter</fullName>
    </submittedName>
</protein>
<accession>A0A135P4I3</accession>
<feature type="transmembrane region" description="Helical" evidence="6">
    <location>
        <begin position="118"/>
        <end position="139"/>
    </location>
</feature>
<evidence type="ECO:0000256" key="4">
    <source>
        <dbReference type="ARBA" id="ARBA00022989"/>
    </source>
</evidence>
<feature type="transmembrane region" description="Helical" evidence="6">
    <location>
        <begin position="6"/>
        <end position="28"/>
    </location>
</feature>
<evidence type="ECO:0000256" key="2">
    <source>
        <dbReference type="ARBA" id="ARBA00022475"/>
    </source>
</evidence>
<comment type="caution">
    <text evidence="7">The sequence shown here is derived from an EMBL/GenBank/DDBJ whole genome shotgun (WGS) entry which is preliminary data.</text>
</comment>
<dbReference type="STRING" id="2052828.ATO67_22110"/>
<feature type="transmembrane region" description="Helical" evidence="6">
    <location>
        <begin position="151"/>
        <end position="172"/>
    </location>
</feature>
<evidence type="ECO:0000313" key="8">
    <source>
        <dbReference type="Proteomes" id="UP000070498"/>
    </source>
</evidence>
<dbReference type="EMBL" id="LNUW01000019">
    <property type="protein sequence ID" value="KXG86316.1"/>
    <property type="molecule type" value="Genomic_DNA"/>
</dbReference>
<dbReference type="GO" id="GO:0005886">
    <property type="term" value="C:plasma membrane"/>
    <property type="evidence" value="ECO:0007669"/>
    <property type="project" value="UniProtKB-SubCell"/>
</dbReference>
<dbReference type="Pfam" id="PF01810">
    <property type="entry name" value="LysE"/>
    <property type="match status" value="1"/>
</dbReference>
<keyword evidence="3 6" id="KW-0812">Transmembrane</keyword>
<dbReference type="PANTHER" id="PTHR30086:SF20">
    <property type="entry name" value="ARGININE EXPORTER PROTEIN ARGO-RELATED"/>
    <property type="match status" value="1"/>
</dbReference>
<evidence type="ECO:0000256" key="6">
    <source>
        <dbReference type="SAM" id="Phobius"/>
    </source>
</evidence>
<keyword evidence="8" id="KW-1185">Reference proteome</keyword>
<gene>
    <name evidence="7" type="ORF">ATO67_22110</name>
</gene>
<reference evidence="7 8" key="1">
    <citation type="submission" date="2015-11" db="EMBL/GenBank/DDBJ databases">
        <title>Draft genome sequence of Agrobacterium sp. R89-1.</title>
        <authorList>
            <person name="Zahradnik J."/>
            <person name="Kyslikova E."/>
            <person name="Palyzova A."/>
            <person name="Kyslik P."/>
        </authorList>
    </citation>
    <scope>NUCLEOTIDE SEQUENCE [LARGE SCALE GENOMIC DNA]</scope>
    <source>
        <strain evidence="7 8">R89-1</strain>
    </source>
</reference>
<sequence length="209" mass="22142">MPADIIVIMTVLALYAAIVISPGPNFALISRLAISGAKRTSLGATLGLACAATLYAILSMSGLALLLTRIGWLAGTVQIAGGLFLVYLGIKSWLHGPTPEGVDGIPLAHDSFARGLRLGLLVNLSNPKGIAFFISLYAATIPPETSTPAKIAILSGGFALEILWYGLVVWLLSTGPARAAYRRFGVWIERIMGTFLVLFGIHLILEKRA</sequence>
<name>A0A135P4I3_9HYPH</name>
<feature type="transmembrane region" description="Helical" evidence="6">
    <location>
        <begin position="40"/>
        <end position="58"/>
    </location>
</feature>
<evidence type="ECO:0000256" key="5">
    <source>
        <dbReference type="ARBA" id="ARBA00023136"/>
    </source>
</evidence>
<dbReference type="InterPro" id="IPR001123">
    <property type="entry name" value="LeuE-type"/>
</dbReference>
<keyword evidence="2" id="KW-1003">Cell membrane</keyword>
<dbReference type="Proteomes" id="UP000070498">
    <property type="component" value="Unassembled WGS sequence"/>
</dbReference>
<feature type="transmembrane region" description="Helical" evidence="6">
    <location>
        <begin position="70"/>
        <end position="90"/>
    </location>
</feature>
<evidence type="ECO:0000256" key="3">
    <source>
        <dbReference type="ARBA" id="ARBA00022692"/>
    </source>
</evidence>
<evidence type="ECO:0000313" key="7">
    <source>
        <dbReference type="EMBL" id="KXG86316.1"/>
    </source>
</evidence>
<dbReference type="RefSeq" id="WP_067654048.1">
    <property type="nucleotide sequence ID" value="NZ_KQ961044.1"/>
</dbReference>
<dbReference type="AlphaFoldDB" id="A0A135P4I3"/>
<proteinExistence type="predicted"/>